<dbReference type="InterPro" id="IPR010156">
    <property type="entry name" value="CRISPR-assoc_prot_Cas6"/>
</dbReference>
<dbReference type="NCBIfam" id="TIGR01877">
    <property type="entry name" value="cas_cas6"/>
    <property type="match status" value="1"/>
</dbReference>
<dbReference type="Proteomes" id="UP000470772">
    <property type="component" value="Unassembled WGS sequence"/>
</dbReference>
<dbReference type="GO" id="GO:0016788">
    <property type="term" value="F:hydrolase activity, acting on ester bonds"/>
    <property type="evidence" value="ECO:0007669"/>
    <property type="project" value="InterPro"/>
</dbReference>
<dbReference type="Pfam" id="PF17952">
    <property type="entry name" value="Cas6_N"/>
    <property type="match status" value="1"/>
</dbReference>
<evidence type="ECO:0000259" key="6">
    <source>
        <dbReference type="Pfam" id="PF10040"/>
    </source>
</evidence>
<proteinExistence type="predicted"/>
<evidence type="ECO:0000256" key="5">
    <source>
        <dbReference type="SAM" id="MobiDB-lite"/>
    </source>
</evidence>
<feature type="domain" description="Cas6 N-terminal" evidence="7">
    <location>
        <begin position="18"/>
        <end position="123"/>
    </location>
</feature>
<gene>
    <name evidence="8" type="primary">cas6</name>
    <name evidence="8" type="ORF">GC250_06510</name>
</gene>
<evidence type="ECO:0000313" key="9">
    <source>
        <dbReference type="Proteomes" id="UP000470772"/>
    </source>
</evidence>
<organism evidence="8 9">
    <name type="scientific">Sulfuracidifex metallicus DSM 6482 = JCM 9184</name>
    <dbReference type="NCBI Taxonomy" id="523847"/>
    <lineage>
        <taxon>Archaea</taxon>
        <taxon>Thermoproteota</taxon>
        <taxon>Thermoprotei</taxon>
        <taxon>Sulfolobales</taxon>
        <taxon>Sulfolobaceae</taxon>
        <taxon>Sulfuracidifex</taxon>
    </lineage>
</organism>
<dbReference type="GO" id="GO:0051607">
    <property type="term" value="P:defense response to virus"/>
    <property type="evidence" value="ECO:0007669"/>
    <property type="project" value="UniProtKB-KW"/>
</dbReference>
<dbReference type="Gene3D" id="3.30.70.1900">
    <property type="match status" value="1"/>
</dbReference>
<feature type="compositionally biased region" description="Basic and acidic residues" evidence="5">
    <location>
        <begin position="267"/>
        <end position="285"/>
    </location>
</feature>
<dbReference type="InterPro" id="IPR019267">
    <property type="entry name" value="CRISPR-assoc_Cas6_C"/>
</dbReference>
<keyword evidence="3" id="KW-0378">Hydrolase</keyword>
<dbReference type="Gene3D" id="2.40.30.310">
    <property type="match status" value="1"/>
</dbReference>
<evidence type="ECO:0000313" key="8">
    <source>
        <dbReference type="EMBL" id="MUN29091.1"/>
    </source>
</evidence>
<comment type="caution">
    <text evidence="8">The sequence shown here is derived from an EMBL/GenBank/DDBJ whole genome shotgun (WGS) entry which is preliminary data.</text>
</comment>
<evidence type="ECO:0000256" key="3">
    <source>
        <dbReference type="ARBA" id="ARBA00022801"/>
    </source>
</evidence>
<reference evidence="8 9" key="1">
    <citation type="submission" date="2019-10" db="EMBL/GenBank/DDBJ databases">
        <title>Sequencing and Assembly of Multiple Reported Metal-Biooxidizing Members of the Extremely Thermoacidophilic Archaeal Family Sulfolobaceae.</title>
        <authorList>
            <person name="Counts J.A."/>
            <person name="Kelly R.M."/>
        </authorList>
    </citation>
    <scope>NUCLEOTIDE SEQUENCE [LARGE SCALE GENOMIC DNA]</scope>
    <source>
        <strain evidence="8 9">DSM 6482</strain>
    </source>
</reference>
<name>A0A6A9QPH5_SULME</name>
<feature type="domain" description="CRISPR-associated protein Cas6 C-terminal" evidence="6">
    <location>
        <begin position="138"/>
        <end position="260"/>
    </location>
</feature>
<keyword evidence="1" id="KW-0540">Nuclease</keyword>
<dbReference type="InterPro" id="IPR041165">
    <property type="entry name" value="Cas6_N_arch"/>
</dbReference>
<evidence type="ECO:0000256" key="2">
    <source>
        <dbReference type="ARBA" id="ARBA00022759"/>
    </source>
</evidence>
<sequence length="285" mass="32580">MFIRKPFFRELKVTMVIYKYLFNVRVNHDVVIPPFSSKVSRTLLTLVSPLYKEMIESKSPLKPFRVTVLKDSGVSVMGGTLSKDKIYSFSFTTLKEDFSILQNPSLKTELWGTEFQMELSRVEAVSSLEPSDKKFFHVKFKTPTLLQPPRPMKAKSNRFVLFPYSPFLVKSLHAHWNKYMKPIKVGSYLRVLYSLREINYSVSPISAQYGSNKIRGFTGWATFELKARRGTNVRNGVDILLQYANYVGVGKSRSIGFGEVEVTPQEHPYKPKEGQGVENGKRAGI</sequence>
<evidence type="ECO:0000259" key="7">
    <source>
        <dbReference type="Pfam" id="PF17952"/>
    </source>
</evidence>
<keyword evidence="9" id="KW-1185">Reference proteome</keyword>
<evidence type="ECO:0000256" key="4">
    <source>
        <dbReference type="ARBA" id="ARBA00023118"/>
    </source>
</evidence>
<evidence type="ECO:0000256" key="1">
    <source>
        <dbReference type="ARBA" id="ARBA00022722"/>
    </source>
</evidence>
<dbReference type="GO" id="GO:0004519">
    <property type="term" value="F:endonuclease activity"/>
    <property type="evidence" value="ECO:0007669"/>
    <property type="project" value="UniProtKB-KW"/>
</dbReference>
<accession>A0A6A9QPH5</accession>
<dbReference type="AlphaFoldDB" id="A0A6A9QPH5"/>
<feature type="region of interest" description="Disordered" evidence="5">
    <location>
        <begin position="265"/>
        <end position="285"/>
    </location>
</feature>
<protein>
    <submittedName>
        <fullName evidence="8">CRISPR-associated endoribonuclease Cas6</fullName>
    </submittedName>
</protein>
<keyword evidence="2" id="KW-0255">Endonuclease</keyword>
<dbReference type="Pfam" id="PF10040">
    <property type="entry name" value="CRISPR_Cas6"/>
    <property type="match status" value="1"/>
</dbReference>
<keyword evidence="4" id="KW-0051">Antiviral defense</keyword>
<dbReference type="EMBL" id="WGGD01000005">
    <property type="protein sequence ID" value="MUN29091.1"/>
    <property type="molecule type" value="Genomic_DNA"/>
</dbReference>